<dbReference type="SMART" id="SM00052">
    <property type="entry name" value="EAL"/>
    <property type="match status" value="1"/>
</dbReference>
<proteinExistence type="predicted"/>
<dbReference type="Pfam" id="PF13185">
    <property type="entry name" value="GAF_2"/>
    <property type="match status" value="1"/>
</dbReference>
<dbReference type="SMART" id="SM00267">
    <property type="entry name" value="GGDEF"/>
    <property type="match status" value="1"/>
</dbReference>
<evidence type="ECO:0000259" key="1">
    <source>
        <dbReference type="PROSITE" id="PS50883"/>
    </source>
</evidence>
<dbReference type="AlphaFoldDB" id="A0A510IBT8"/>
<dbReference type="Proteomes" id="UP000315115">
    <property type="component" value="Chromosome 2"/>
</dbReference>
<name>A0A510IBT8_9VIBR</name>
<dbReference type="Gene3D" id="3.30.70.270">
    <property type="match status" value="1"/>
</dbReference>
<evidence type="ECO:0000313" key="3">
    <source>
        <dbReference type="Proteomes" id="UP000315115"/>
    </source>
</evidence>
<dbReference type="Pfam" id="PF00990">
    <property type="entry name" value="GGDEF"/>
    <property type="match status" value="1"/>
</dbReference>
<dbReference type="GO" id="GO:0071111">
    <property type="term" value="F:cyclic-guanylate-specific phosphodiesterase activity"/>
    <property type="evidence" value="ECO:0007669"/>
    <property type="project" value="InterPro"/>
</dbReference>
<dbReference type="InterPro" id="IPR050706">
    <property type="entry name" value="Cyclic-di-GMP_PDE-like"/>
</dbReference>
<dbReference type="EMBL" id="AP019799">
    <property type="protein sequence ID" value="BBL90588.1"/>
    <property type="molecule type" value="Genomic_DNA"/>
</dbReference>
<dbReference type="PROSITE" id="PS50883">
    <property type="entry name" value="EAL"/>
    <property type="match status" value="1"/>
</dbReference>
<evidence type="ECO:0000313" key="2">
    <source>
        <dbReference type="EMBL" id="BBL90588.1"/>
    </source>
</evidence>
<dbReference type="InterPro" id="IPR029787">
    <property type="entry name" value="Nucleotide_cyclase"/>
</dbReference>
<protein>
    <submittedName>
        <fullName evidence="2">Sensor domain-containing phosphodiesterase</fullName>
    </submittedName>
</protein>
<dbReference type="SUPFAM" id="SSF55781">
    <property type="entry name" value="GAF domain-like"/>
    <property type="match status" value="1"/>
</dbReference>
<dbReference type="SMART" id="SM00065">
    <property type="entry name" value="GAF"/>
    <property type="match status" value="1"/>
</dbReference>
<dbReference type="InterPro" id="IPR001633">
    <property type="entry name" value="EAL_dom"/>
</dbReference>
<dbReference type="PANTHER" id="PTHR33121:SF71">
    <property type="entry name" value="OXYGEN SENSOR PROTEIN DOSP"/>
    <property type="match status" value="1"/>
</dbReference>
<dbReference type="NCBIfam" id="TIGR00254">
    <property type="entry name" value="GGDEF"/>
    <property type="match status" value="1"/>
</dbReference>
<dbReference type="InterPro" id="IPR003018">
    <property type="entry name" value="GAF"/>
</dbReference>
<dbReference type="SUPFAM" id="SSF55073">
    <property type="entry name" value="Nucleotide cyclase"/>
    <property type="match status" value="1"/>
</dbReference>
<dbReference type="InterPro" id="IPR043128">
    <property type="entry name" value="Rev_trsase/Diguanyl_cyclase"/>
</dbReference>
<dbReference type="PANTHER" id="PTHR33121">
    <property type="entry name" value="CYCLIC DI-GMP PHOSPHODIESTERASE PDEF"/>
    <property type="match status" value="1"/>
</dbReference>
<dbReference type="InterPro" id="IPR029016">
    <property type="entry name" value="GAF-like_dom_sf"/>
</dbReference>
<dbReference type="Gene3D" id="3.30.450.40">
    <property type="match status" value="1"/>
</dbReference>
<dbReference type="Pfam" id="PF00563">
    <property type="entry name" value="EAL"/>
    <property type="match status" value="1"/>
</dbReference>
<gene>
    <name evidence="2" type="ORF">VroAM7_32410</name>
</gene>
<dbReference type="SUPFAM" id="SSF141868">
    <property type="entry name" value="EAL domain-like"/>
    <property type="match status" value="1"/>
</dbReference>
<dbReference type="Gene3D" id="3.20.20.450">
    <property type="entry name" value="EAL domain"/>
    <property type="match status" value="1"/>
</dbReference>
<accession>A0A510IBT8</accession>
<feature type="domain" description="EAL" evidence="1">
    <location>
        <begin position="373"/>
        <end position="626"/>
    </location>
</feature>
<reference evidence="3" key="1">
    <citation type="submission" date="2019-07" db="EMBL/GenBank/DDBJ databases">
        <title>Complete Genome Sequences of Vibrion rotiferianus strain AM7.</title>
        <authorList>
            <person name="Miyazaki K."/>
            <person name="Wiseschart A."/>
            <person name="Pootanakit K."/>
            <person name="Ishimori K."/>
            <person name="Kitahara K."/>
        </authorList>
    </citation>
    <scope>NUCLEOTIDE SEQUENCE [LARGE SCALE GENOMIC DNA]</scope>
    <source>
        <strain evidence="3">AM7</strain>
    </source>
</reference>
<dbReference type="CDD" id="cd01948">
    <property type="entry name" value="EAL"/>
    <property type="match status" value="1"/>
</dbReference>
<organism evidence="2 3">
    <name type="scientific">Vibrio rotiferianus</name>
    <dbReference type="NCBI Taxonomy" id="190895"/>
    <lineage>
        <taxon>Bacteria</taxon>
        <taxon>Pseudomonadati</taxon>
        <taxon>Pseudomonadota</taxon>
        <taxon>Gammaproteobacteria</taxon>
        <taxon>Vibrionales</taxon>
        <taxon>Vibrionaceae</taxon>
        <taxon>Vibrio</taxon>
    </lineage>
</organism>
<dbReference type="RefSeq" id="WP_143693432.1">
    <property type="nucleotide sequence ID" value="NZ_AP019799.1"/>
</dbReference>
<sequence>MGTFQTLDYEIPKSMRKSWQNIVNLLARIADVPTTLIMRVHPEHIEVNTASETPGTPYRVGDKEELGHGLYCEHVIENKRELNVPNALLDEQWQDNPDIKLGMISYCGLPLYWPNGETFGTICMLDTRENQYSDTYRELLSTFKESIEAQLAVVFQQHKLLRLNNELKHRVENRTTDLAQLSYSLTKEIDRRKAAEKQVDYQQTHDQGTGFLNRGALEAFLDDTLSAMNHDTESLVVLNIGFSNARSIQTKYGFEAFDEVLKEFRFRLGHSESSYFITGRPSSNDLVIVVSGENIESKVQHLLEDITHISVGNFYINECEVHLHSYIGVVQASKSSYAKQLLQNACYAMLLCKESGESFSYFCESHTQALNNHNQLESYLLQAVRNDDLMLYFQPKVLPHTHKWIGAEALLRWRHPVLGDVSNEALIHMAEQNGLIFEVGAFVLRTAIDKAKQWSELVDNFKIAVNVSPIQLQNVNFAEQIEHLLETFHLPAHFLELEVTESALIADEVVARNTLNKLHKLGVTLSLDDFGTGYASFSYLKKYPFDAIKIDKSFVQQMEKSDDDRAIICSIIHIAKKLELQVVIEGIESHQQEQFLIGEGCDIGQGFLYGKPMPCNEFEQSLFNQNLLGGQYHYSS</sequence>
<dbReference type="InterPro" id="IPR035919">
    <property type="entry name" value="EAL_sf"/>
</dbReference>
<dbReference type="InterPro" id="IPR000160">
    <property type="entry name" value="GGDEF_dom"/>
</dbReference>